<organism evidence="2 3">
    <name type="scientific">Lucilia cuprina</name>
    <name type="common">Green bottle fly</name>
    <name type="synonym">Australian sheep blowfly</name>
    <dbReference type="NCBI Taxonomy" id="7375"/>
    <lineage>
        <taxon>Eukaryota</taxon>
        <taxon>Metazoa</taxon>
        <taxon>Ecdysozoa</taxon>
        <taxon>Arthropoda</taxon>
        <taxon>Hexapoda</taxon>
        <taxon>Insecta</taxon>
        <taxon>Pterygota</taxon>
        <taxon>Neoptera</taxon>
        <taxon>Endopterygota</taxon>
        <taxon>Diptera</taxon>
        <taxon>Brachycera</taxon>
        <taxon>Muscomorpha</taxon>
        <taxon>Oestroidea</taxon>
        <taxon>Calliphoridae</taxon>
        <taxon>Luciliinae</taxon>
        <taxon>Lucilia</taxon>
    </lineage>
</organism>
<sequence length="275" mass="31159">MVKDYENSNIPTLASGKWTDEIHIKALEWSVRFGHLAHWRTLVRKSVYSVESKALEDRSIMGKDSNSTASTSNSSSTNVRDNASATTFSLPLRCSIVKLYPCNFSAHLASRPLRSFWAMSHLRLAWSVTTSVVSDEISSAKLPPIQDLFAPLSKRDNIVLPTTITLICFLRSQKELIRNVDLNRFLDLGVSQKIRLGAIQSWYRWPIPSQFQHFGMIEAISLISSANLSPERRKCQTKLKWNPSDDDTSRTILRLCLQTRSAHARRAIQSFHLNG</sequence>
<dbReference type="Proteomes" id="UP000037069">
    <property type="component" value="Unassembled WGS sequence"/>
</dbReference>
<dbReference type="AlphaFoldDB" id="A0A0L0BRN9"/>
<feature type="region of interest" description="Disordered" evidence="1">
    <location>
        <begin position="61"/>
        <end position="81"/>
    </location>
</feature>
<dbReference type="EMBL" id="JRES01001462">
    <property type="protein sequence ID" value="KNC22707.1"/>
    <property type="molecule type" value="Genomic_DNA"/>
</dbReference>
<evidence type="ECO:0000313" key="2">
    <source>
        <dbReference type="EMBL" id="KNC22707.1"/>
    </source>
</evidence>
<comment type="caution">
    <text evidence="2">The sequence shown here is derived from an EMBL/GenBank/DDBJ whole genome shotgun (WGS) entry which is preliminary data.</text>
</comment>
<feature type="compositionally biased region" description="Low complexity" evidence="1">
    <location>
        <begin position="65"/>
        <end position="78"/>
    </location>
</feature>
<reference evidence="2 3" key="1">
    <citation type="journal article" date="2015" name="Nat. Commun.">
        <title>Lucilia cuprina genome unlocks parasitic fly biology to underpin future interventions.</title>
        <authorList>
            <person name="Anstead C.A."/>
            <person name="Korhonen P.K."/>
            <person name="Young N.D."/>
            <person name="Hall R.S."/>
            <person name="Jex A.R."/>
            <person name="Murali S.C."/>
            <person name="Hughes D.S."/>
            <person name="Lee S.F."/>
            <person name="Perry T."/>
            <person name="Stroehlein A.J."/>
            <person name="Ansell B.R."/>
            <person name="Breugelmans B."/>
            <person name="Hofmann A."/>
            <person name="Qu J."/>
            <person name="Dugan S."/>
            <person name="Lee S.L."/>
            <person name="Chao H."/>
            <person name="Dinh H."/>
            <person name="Han Y."/>
            <person name="Doddapaneni H.V."/>
            <person name="Worley K.C."/>
            <person name="Muzny D.M."/>
            <person name="Ioannidis P."/>
            <person name="Waterhouse R.M."/>
            <person name="Zdobnov E.M."/>
            <person name="James P.J."/>
            <person name="Bagnall N.H."/>
            <person name="Kotze A.C."/>
            <person name="Gibbs R.A."/>
            <person name="Richards S."/>
            <person name="Batterham P."/>
            <person name="Gasser R.B."/>
        </authorList>
    </citation>
    <scope>NUCLEOTIDE SEQUENCE [LARGE SCALE GENOMIC DNA]</scope>
    <source>
        <strain evidence="2 3">LS</strain>
        <tissue evidence="2">Full body</tissue>
    </source>
</reference>
<evidence type="ECO:0000313" key="3">
    <source>
        <dbReference type="Proteomes" id="UP000037069"/>
    </source>
</evidence>
<accession>A0A0L0BRN9</accession>
<proteinExistence type="predicted"/>
<protein>
    <submittedName>
        <fullName evidence="2">Uncharacterized protein</fullName>
    </submittedName>
</protein>
<name>A0A0L0BRN9_LUCCU</name>
<keyword evidence="3" id="KW-1185">Reference proteome</keyword>
<gene>
    <name evidence="2" type="ORF">FF38_04420</name>
</gene>
<evidence type="ECO:0000256" key="1">
    <source>
        <dbReference type="SAM" id="MobiDB-lite"/>
    </source>
</evidence>